<evidence type="ECO:0000256" key="5">
    <source>
        <dbReference type="ARBA" id="ARBA00047754"/>
    </source>
</evidence>
<dbReference type="GO" id="GO:0071897">
    <property type="term" value="P:DNA biosynthetic process"/>
    <property type="evidence" value="ECO:0007669"/>
    <property type="project" value="UniProtKB-KW"/>
</dbReference>
<dbReference type="GO" id="GO:0004748">
    <property type="term" value="F:ribonucleoside-diphosphate reductase activity, thioredoxin disulfide as acceptor"/>
    <property type="evidence" value="ECO:0007669"/>
    <property type="project" value="UniProtKB-EC"/>
</dbReference>
<accession>A0A069SJZ7</accession>
<evidence type="ECO:0000313" key="7">
    <source>
        <dbReference type="EMBL" id="KDS50918.1"/>
    </source>
</evidence>
<comment type="similarity">
    <text evidence="1">Belongs to the ribonucleoside diphosphate reductase class-2 family.</text>
</comment>
<keyword evidence="4" id="KW-0547">Nucleotide-binding</keyword>
<sequence>MKITYKTQGTCSSHIEVEVEDDVIQQVFFWGGCNGNLQGISRLVKGMKVEEVLQKLEGVKCGNRSTSCPDQLCKALREMKQ</sequence>
<evidence type="ECO:0000256" key="4">
    <source>
        <dbReference type="ARBA" id="ARBA00022741"/>
    </source>
</evidence>
<dbReference type="DNASU" id="5304430"/>
<comment type="caution">
    <text evidence="7">The sequence shown here is derived from an EMBL/GenBank/DDBJ whole genome shotgun (WGS) entry which is preliminary data.</text>
</comment>
<comment type="catalytic activity">
    <reaction evidence="5">
        <text>a 2'-deoxyribonucleoside 5'-diphosphate + [thioredoxin]-disulfide + H2O = a ribonucleoside 5'-diphosphate + [thioredoxin]-dithiol</text>
        <dbReference type="Rhea" id="RHEA:23252"/>
        <dbReference type="Rhea" id="RHEA-COMP:10698"/>
        <dbReference type="Rhea" id="RHEA-COMP:10700"/>
        <dbReference type="ChEBI" id="CHEBI:15377"/>
        <dbReference type="ChEBI" id="CHEBI:29950"/>
        <dbReference type="ChEBI" id="CHEBI:50058"/>
        <dbReference type="ChEBI" id="CHEBI:57930"/>
        <dbReference type="ChEBI" id="CHEBI:73316"/>
        <dbReference type="EC" id="1.17.4.1"/>
    </reaction>
</comment>
<keyword evidence="3" id="KW-0237">DNA synthesis</keyword>
<dbReference type="PATRIC" id="fig|1339352.3.peg.2973"/>
<name>A0A069SJZ7_PHOVU</name>
<dbReference type="Proteomes" id="UP000027661">
    <property type="component" value="Unassembled WGS sequence"/>
</dbReference>
<evidence type="ECO:0000259" key="6">
    <source>
        <dbReference type="Pfam" id="PF12637"/>
    </source>
</evidence>
<evidence type="ECO:0000256" key="2">
    <source>
        <dbReference type="ARBA" id="ARBA00012274"/>
    </source>
</evidence>
<reference evidence="7 8" key="1">
    <citation type="submission" date="2014-04" db="EMBL/GenBank/DDBJ databases">
        <authorList>
            <person name="Sears C."/>
            <person name="Carroll K."/>
            <person name="Sack B.R."/>
            <person name="Qadri F."/>
            <person name="Myers L.L."/>
            <person name="Chung G.-T."/>
            <person name="Escheverria P."/>
            <person name="Fraser C.M."/>
            <person name="Sadzewicz L."/>
            <person name="Shefchek K.A."/>
            <person name="Tallon L."/>
            <person name="Das S.P."/>
            <person name="Daugherty S."/>
            <person name="Mongodin E.F."/>
        </authorList>
    </citation>
    <scope>NUCLEOTIDE SEQUENCE [LARGE SCALE GENOMIC DNA]</scope>
    <source>
        <strain evidence="7 8">3975 RP4</strain>
    </source>
</reference>
<dbReference type="InterPro" id="IPR024434">
    <property type="entry name" value="TSCPD_dom"/>
</dbReference>
<proteinExistence type="inferred from homology"/>
<dbReference type="NCBIfam" id="TIGR03905">
    <property type="entry name" value="TIGR03905_4_Cys"/>
    <property type="match status" value="1"/>
</dbReference>
<dbReference type="GeneID" id="5304430"/>
<organism evidence="7 8">
    <name type="scientific">Phocaeicola vulgatus str. 3975 RP4</name>
    <dbReference type="NCBI Taxonomy" id="1339352"/>
    <lineage>
        <taxon>Bacteria</taxon>
        <taxon>Pseudomonadati</taxon>
        <taxon>Bacteroidota</taxon>
        <taxon>Bacteroidia</taxon>
        <taxon>Bacteroidales</taxon>
        <taxon>Bacteroidaceae</taxon>
        <taxon>Phocaeicola</taxon>
    </lineage>
</organism>
<dbReference type="GO" id="GO:0000166">
    <property type="term" value="F:nucleotide binding"/>
    <property type="evidence" value="ECO:0007669"/>
    <property type="project" value="UniProtKB-KW"/>
</dbReference>
<protein>
    <recommendedName>
        <fullName evidence="2">ribonucleoside-diphosphate reductase</fullName>
        <ecNumber evidence="2">1.17.4.1</ecNumber>
    </recommendedName>
</protein>
<dbReference type="PROSITE" id="PS51257">
    <property type="entry name" value="PROKAR_LIPOPROTEIN"/>
    <property type="match status" value="1"/>
</dbReference>
<dbReference type="EC" id="1.17.4.1" evidence="2"/>
<dbReference type="EMBL" id="JNHM01000064">
    <property type="protein sequence ID" value="KDS50918.1"/>
    <property type="molecule type" value="Genomic_DNA"/>
</dbReference>
<evidence type="ECO:0000256" key="1">
    <source>
        <dbReference type="ARBA" id="ARBA00007405"/>
    </source>
</evidence>
<dbReference type="InterPro" id="IPR023806">
    <property type="entry name" value="CHP03905"/>
</dbReference>
<evidence type="ECO:0000256" key="3">
    <source>
        <dbReference type="ARBA" id="ARBA00022634"/>
    </source>
</evidence>
<dbReference type="Pfam" id="PF12637">
    <property type="entry name" value="TSCPD"/>
    <property type="match status" value="1"/>
</dbReference>
<gene>
    <name evidence="7" type="ORF">M099_3113</name>
</gene>
<feature type="domain" description="TSCPD" evidence="6">
    <location>
        <begin position="4"/>
        <end position="79"/>
    </location>
</feature>
<dbReference type="AlphaFoldDB" id="A0A069SJZ7"/>
<dbReference type="RefSeq" id="WP_005839935.1">
    <property type="nucleotide sequence ID" value="NZ_JNHM01000064.1"/>
</dbReference>
<evidence type="ECO:0000313" key="8">
    <source>
        <dbReference type="Proteomes" id="UP000027661"/>
    </source>
</evidence>